<evidence type="ECO:0000313" key="2">
    <source>
        <dbReference type="Proteomes" id="UP000254084"/>
    </source>
</evidence>
<name>A0A379KBS9_ECTOL</name>
<keyword evidence="1" id="KW-0503">Monooxygenase</keyword>
<dbReference type="EC" id="1.14.14.5" evidence="1"/>
<sequence length="166" mass="18103">MHVVLLSGSPAARSRTEVLLDYVRAPSTTATWPRSLRLRPSRFRRRADPHWTFLRGLLAGCCVPHPGDAAPQVPRCPALGDHFANRGCAPGDGPTVAARVKEYAELGIDTFICSGYPHLEESYRVAELLFPHLDVAAPTRPERRGYVSPFGEMISSDILPKAASAS</sequence>
<dbReference type="GO" id="GO:0008726">
    <property type="term" value="F:alkanesulfonate monooxygenase activity"/>
    <property type="evidence" value="ECO:0007669"/>
    <property type="project" value="UniProtKB-EC"/>
</dbReference>
<dbReference type="SUPFAM" id="SSF51679">
    <property type="entry name" value="Bacterial luciferase-like"/>
    <property type="match status" value="1"/>
</dbReference>
<protein>
    <submittedName>
        <fullName evidence="1">Alkanesulfonate monooxygenase</fullName>
        <ecNumber evidence="1">1.14.14.5</ecNumber>
    </submittedName>
</protein>
<dbReference type="Gene3D" id="3.20.20.30">
    <property type="entry name" value="Luciferase-like domain"/>
    <property type="match status" value="1"/>
</dbReference>
<organism evidence="1 2">
    <name type="scientific">Ectopseudomonas oleovorans</name>
    <name type="common">Pseudomonas oleovorans</name>
    <dbReference type="NCBI Taxonomy" id="301"/>
    <lineage>
        <taxon>Bacteria</taxon>
        <taxon>Pseudomonadati</taxon>
        <taxon>Pseudomonadota</taxon>
        <taxon>Gammaproteobacteria</taxon>
        <taxon>Pseudomonadales</taxon>
        <taxon>Pseudomonadaceae</taxon>
        <taxon>Ectopseudomonas</taxon>
    </lineage>
</organism>
<evidence type="ECO:0000313" key="1">
    <source>
        <dbReference type="EMBL" id="SUD62170.1"/>
    </source>
</evidence>
<gene>
    <name evidence="1" type="primary">ssuD</name>
    <name evidence="1" type="ORF">NCTC10860_04598</name>
</gene>
<keyword evidence="1" id="KW-0560">Oxidoreductase</keyword>
<reference evidence="1 2" key="1">
    <citation type="submission" date="2018-06" db="EMBL/GenBank/DDBJ databases">
        <authorList>
            <consortium name="Pathogen Informatics"/>
            <person name="Doyle S."/>
        </authorList>
    </citation>
    <scope>NUCLEOTIDE SEQUENCE [LARGE SCALE GENOMIC DNA]</scope>
    <source>
        <strain evidence="1 2">NCTC10860</strain>
    </source>
</reference>
<dbReference type="Proteomes" id="UP000254084">
    <property type="component" value="Unassembled WGS sequence"/>
</dbReference>
<dbReference type="InterPro" id="IPR036661">
    <property type="entry name" value="Luciferase-like_sf"/>
</dbReference>
<dbReference type="EMBL" id="UGUW01000004">
    <property type="protein sequence ID" value="SUD62170.1"/>
    <property type="molecule type" value="Genomic_DNA"/>
</dbReference>
<dbReference type="AlphaFoldDB" id="A0A379KBS9"/>
<accession>A0A379KBS9</accession>
<proteinExistence type="predicted"/>